<dbReference type="PROSITE" id="PS00211">
    <property type="entry name" value="ABC_TRANSPORTER_1"/>
    <property type="match status" value="1"/>
</dbReference>
<comment type="caution">
    <text evidence="4">The sequence shown here is derived from an EMBL/GenBank/DDBJ whole genome shotgun (WGS) entry which is preliminary data.</text>
</comment>
<evidence type="ECO:0000256" key="1">
    <source>
        <dbReference type="ARBA" id="ARBA00005417"/>
    </source>
</evidence>
<protein>
    <submittedName>
        <fullName evidence="4">ATP-binding cassette domain-containing protein</fullName>
    </submittedName>
</protein>
<dbReference type="GO" id="GO:0016887">
    <property type="term" value="F:ATP hydrolysis activity"/>
    <property type="evidence" value="ECO:0007669"/>
    <property type="project" value="InterPro"/>
</dbReference>
<feature type="domain" description="ABC transporter" evidence="3">
    <location>
        <begin position="2"/>
        <end position="163"/>
    </location>
</feature>
<dbReference type="SUPFAM" id="SSF52540">
    <property type="entry name" value="P-loop containing nucleoside triphosphate hydrolases"/>
    <property type="match status" value="1"/>
</dbReference>
<name>A0A9D5Q3Z7_9BACT</name>
<dbReference type="InterPro" id="IPR003439">
    <property type="entry name" value="ABC_transporter-like_ATP-bd"/>
</dbReference>
<evidence type="ECO:0000259" key="3">
    <source>
        <dbReference type="PROSITE" id="PS50893"/>
    </source>
</evidence>
<dbReference type="PANTHER" id="PTHR43117">
    <property type="entry name" value="OSMOPROTECTANT IMPORT ATP-BINDING PROTEIN OSMV"/>
    <property type="match status" value="1"/>
</dbReference>
<accession>A0A9D5Q3Z7</accession>
<evidence type="ECO:0000256" key="2">
    <source>
        <dbReference type="ARBA" id="ARBA00022448"/>
    </source>
</evidence>
<keyword evidence="4" id="KW-0067">ATP-binding</keyword>
<evidence type="ECO:0000313" key="4">
    <source>
        <dbReference type="EMBL" id="MBD3323025.1"/>
    </source>
</evidence>
<dbReference type="EMBL" id="WJJP01000014">
    <property type="protein sequence ID" value="MBD3323025.1"/>
    <property type="molecule type" value="Genomic_DNA"/>
</dbReference>
<comment type="similarity">
    <text evidence="1">Belongs to the ABC transporter superfamily.</text>
</comment>
<feature type="non-terminal residue" evidence="4">
    <location>
        <position position="163"/>
    </location>
</feature>
<reference evidence="4" key="1">
    <citation type="submission" date="2019-11" db="EMBL/GenBank/DDBJ databases">
        <title>Microbial mats filling the niche in hypersaline microbial mats.</title>
        <authorList>
            <person name="Wong H.L."/>
            <person name="Macleod F.I."/>
            <person name="White R.A. III"/>
            <person name="Burns B.P."/>
        </authorList>
    </citation>
    <scope>NUCLEOTIDE SEQUENCE</scope>
    <source>
        <strain evidence="4">Rbin_158</strain>
    </source>
</reference>
<sequence length="163" mass="17991">MVRLENVTKRYPDGTEAVRSLSLEIAEGELVALIGPSGCGKTTTLKMVNRLEECTSGKIFVEGQDITTANIINLRRSIGYVIQEIALMPHMSVAENIAIVPKLLRWDAKRIAKRVDELLEMAGLSAARYRFSLPDQLSGGQKQRIGVLRAMAADPRVILMDEP</sequence>
<dbReference type="AlphaFoldDB" id="A0A9D5Q3Z7"/>
<evidence type="ECO:0000313" key="5">
    <source>
        <dbReference type="Proteomes" id="UP000649604"/>
    </source>
</evidence>
<dbReference type="InterPro" id="IPR017871">
    <property type="entry name" value="ABC_transporter-like_CS"/>
</dbReference>
<proteinExistence type="inferred from homology"/>
<dbReference type="Proteomes" id="UP000649604">
    <property type="component" value="Unassembled WGS sequence"/>
</dbReference>
<dbReference type="InterPro" id="IPR027417">
    <property type="entry name" value="P-loop_NTPase"/>
</dbReference>
<dbReference type="PROSITE" id="PS50893">
    <property type="entry name" value="ABC_TRANSPORTER_2"/>
    <property type="match status" value="1"/>
</dbReference>
<dbReference type="GO" id="GO:0005524">
    <property type="term" value="F:ATP binding"/>
    <property type="evidence" value="ECO:0007669"/>
    <property type="project" value="UniProtKB-KW"/>
</dbReference>
<dbReference type="Pfam" id="PF00005">
    <property type="entry name" value="ABC_tran"/>
    <property type="match status" value="1"/>
</dbReference>
<organism evidence="4 5">
    <name type="scientific">candidate division KSB3 bacterium</name>
    <dbReference type="NCBI Taxonomy" id="2044937"/>
    <lineage>
        <taxon>Bacteria</taxon>
        <taxon>candidate division KSB3</taxon>
    </lineage>
</organism>
<keyword evidence="2" id="KW-0813">Transport</keyword>
<keyword evidence="4" id="KW-0547">Nucleotide-binding</keyword>
<dbReference type="PANTHER" id="PTHR43117:SF4">
    <property type="entry name" value="OSMOPROTECTANT IMPORT ATP-BINDING PROTEIN OSMV"/>
    <property type="match status" value="1"/>
</dbReference>
<dbReference type="Gene3D" id="3.40.50.300">
    <property type="entry name" value="P-loop containing nucleotide triphosphate hydrolases"/>
    <property type="match status" value="1"/>
</dbReference>
<gene>
    <name evidence="4" type="ORF">GF339_00480</name>
</gene>